<feature type="domain" description="Alcohol dehydrogenase iron-type/glycerol dehydrogenase GldA" evidence="3">
    <location>
        <begin position="12"/>
        <end position="168"/>
    </location>
</feature>
<dbReference type="InterPro" id="IPR034786">
    <property type="entry name" value="MAR"/>
</dbReference>
<dbReference type="CDD" id="cd08177">
    <property type="entry name" value="MAR"/>
    <property type="match status" value="1"/>
</dbReference>
<accession>A0ABP0B8V2</accession>
<evidence type="ECO:0000313" key="5">
    <source>
        <dbReference type="EMBL" id="CAK7216004.1"/>
    </source>
</evidence>
<comment type="caution">
    <text evidence="5">The sequence shown here is derived from an EMBL/GenBank/DDBJ whole genome shotgun (WGS) entry which is preliminary data.</text>
</comment>
<keyword evidence="1" id="KW-0560">Oxidoreductase</keyword>
<dbReference type="Gene3D" id="1.20.1090.10">
    <property type="entry name" value="Dehydroquinate synthase-like - alpha domain"/>
    <property type="match status" value="1"/>
</dbReference>
<dbReference type="PANTHER" id="PTHR11496">
    <property type="entry name" value="ALCOHOL DEHYDROGENASE"/>
    <property type="match status" value="1"/>
</dbReference>
<dbReference type="SUPFAM" id="SSF56796">
    <property type="entry name" value="Dehydroquinate synthase-like"/>
    <property type="match status" value="1"/>
</dbReference>
<dbReference type="Proteomes" id="UP001642482">
    <property type="component" value="Unassembled WGS sequence"/>
</dbReference>
<protein>
    <recommendedName>
        <fullName evidence="7">Maleylacetate reductase</fullName>
    </recommendedName>
</protein>
<dbReference type="InterPro" id="IPR001670">
    <property type="entry name" value="ADH_Fe/GldA"/>
</dbReference>
<dbReference type="PANTHER" id="PTHR11496:SF105">
    <property type="entry name" value="REDUCTASE, PUTATIVE (AFU_ORTHOLOGUE AFUA_6G07090)-RELATED"/>
    <property type="match status" value="1"/>
</dbReference>
<keyword evidence="6" id="KW-1185">Reference proteome</keyword>
<dbReference type="InterPro" id="IPR056798">
    <property type="entry name" value="ADH_Fe_C"/>
</dbReference>
<gene>
    <name evidence="5" type="ORF">SEUCBS140593_002724</name>
</gene>
<proteinExistence type="predicted"/>
<dbReference type="EMBL" id="CAWUHD010000019">
    <property type="protein sequence ID" value="CAK7216004.1"/>
    <property type="molecule type" value="Genomic_DNA"/>
</dbReference>
<name>A0ABP0B8V2_9PEZI</name>
<evidence type="ECO:0000256" key="1">
    <source>
        <dbReference type="ARBA" id="ARBA00023002"/>
    </source>
</evidence>
<evidence type="ECO:0008006" key="7">
    <source>
        <dbReference type="Google" id="ProtNLM"/>
    </source>
</evidence>
<evidence type="ECO:0000259" key="3">
    <source>
        <dbReference type="Pfam" id="PF00465"/>
    </source>
</evidence>
<evidence type="ECO:0000313" key="6">
    <source>
        <dbReference type="Proteomes" id="UP001642482"/>
    </source>
</evidence>
<evidence type="ECO:0000256" key="2">
    <source>
        <dbReference type="ARBA" id="ARBA00023027"/>
    </source>
</evidence>
<sequence length="373" mass="39234">MQAAWHQFNVPRVVFGRGTLKKLPEETALLGGKNAFLLSTPQQTGQLHLIRELLAGSDVHVAGIFTEATMHTPVGITEKAIAALNAAGASSVGAAAAGIPSSTVIISIGGGSTIGLGKAISIRTGHAHICIPTSYAGSEMTPILGETADGRKTTRSDPRILPRTVLYDVDLTGSLPQTMRATSGINALAHAVEALYAQNVSPVVGAMAIEAVKSLSESLPKLAVDGNDQKAQEDALYGAWLCGMCLGNVSMSIHHKLCHVLGGSFNLPHGETHTAVLPHSLSYVAPKIPGVMAKLADAFPGSNGDAMTGLNGLLEKLPVKLALKDYGFREEDIDKAADIALSQPYWSPRPLEREAIREVIRRIWAGEPARADL</sequence>
<evidence type="ECO:0000259" key="4">
    <source>
        <dbReference type="Pfam" id="PF25137"/>
    </source>
</evidence>
<keyword evidence="2" id="KW-0520">NAD</keyword>
<reference evidence="5 6" key="1">
    <citation type="submission" date="2024-01" db="EMBL/GenBank/DDBJ databases">
        <authorList>
            <person name="Allen C."/>
            <person name="Tagirdzhanova G."/>
        </authorList>
    </citation>
    <scope>NUCLEOTIDE SEQUENCE [LARGE SCALE GENOMIC DNA]</scope>
</reference>
<feature type="domain" description="Fe-containing alcohol dehydrogenase-like C-terminal" evidence="4">
    <location>
        <begin position="181"/>
        <end position="363"/>
    </location>
</feature>
<dbReference type="Pfam" id="PF25137">
    <property type="entry name" value="ADH_Fe_C"/>
    <property type="match status" value="1"/>
</dbReference>
<dbReference type="Gene3D" id="3.40.50.1970">
    <property type="match status" value="1"/>
</dbReference>
<organism evidence="5 6">
    <name type="scientific">Sporothrix eucalyptigena</name>
    <dbReference type="NCBI Taxonomy" id="1812306"/>
    <lineage>
        <taxon>Eukaryota</taxon>
        <taxon>Fungi</taxon>
        <taxon>Dikarya</taxon>
        <taxon>Ascomycota</taxon>
        <taxon>Pezizomycotina</taxon>
        <taxon>Sordariomycetes</taxon>
        <taxon>Sordariomycetidae</taxon>
        <taxon>Ophiostomatales</taxon>
        <taxon>Ophiostomataceae</taxon>
        <taxon>Sporothrix</taxon>
    </lineage>
</organism>
<dbReference type="InterPro" id="IPR039697">
    <property type="entry name" value="Alcohol_dehydrogenase_Fe"/>
</dbReference>
<dbReference type="Pfam" id="PF00465">
    <property type="entry name" value="Fe-ADH"/>
    <property type="match status" value="1"/>
</dbReference>